<evidence type="ECO:0000313" key="3">
    <source>
        <dbReference type="Proteomes" id="UP000297245"/>
    </source>
</evidence>
<feature type="region of interest" description="Disordered" evidence="1">
    <location>
        <begin position="91"/>
        <end position="118"/>
    </location>
</feature>
<organism evidence="2 3">
    <name type="scientific">Dendrothele bispora (strain CBS 962.96)</name>
    <dbReference type="NCBI Taxonomy" id="1314807"/>
    <lineage>
        <taxon>Eukaryota</taxon>
        <taxon>Fungi</taxon>
        <taxon>Dikarya</taxon>
        <taxon>Basidiomycota</taxon>
        <taxon>Agaricomycotina</taxon>
        <taxon>Agaricomycetes</taxon>
        <taxon>Agaricomycetidae</taxon>
        <taxon>Agaricales</taxon>
        <taxon>Agaricales incertae sedis</taxon>
        <taxon>Dendrothele</taxon>
    </lineage>
</organism>
<dbReference type="OrthoDB" id="2963117at2759"/>
<proteinExistence type="predicted"/>
<dbReference type="AlphaFoldDB" id="A0A4S8L499"/>
<evidence type="ECO:0000313" key="2">
    <source>
        <dbReference type="EMBL" id="THU83372.1"/>
    </source>
</evidence>
<name>A0A4S8L499_DENBC</name>
<evidence type="ECO:0000256" key="1">
    <source>
        <dbReference type="SAM" id="MobiDB-lite"/>
    </source>
</evidence>
<dbReference type="EMBL" id="ML179667">
    <property type="protein sequence ID" value="THU83372.1"/>
    <property type="molecule type" value="Genomic_DNA"/>
</dbReference>
<accession>A0A4S8L499</accession>
<dbReference type="Proteomes" id="UP000297245">
    <property type="component" value="Unassembled WGS sequence"/>
</dbReference>
<feature type="region of interest" description="Disordered" evidence="1">
    <location>
        <begin position="259"/>
        <end position="316"/>
    </location>
</feature>
<sequence length="316" mass="36548">MTHLVNNSLKLPIDVLQPEDLATEEPPTAVQHANSIESWVKFDFKRVIEDTSIRFEHKHYGSKNTFLTSVFPIQRRFSVVPQGLLRQDKSHLPNLAKSVGSTGGQHYGRENDDQRENDRRCYPDFTVVKVIPTDPSTPRIHYLLCVIEIKHHRVSKPEDKAGMASQMLRYMVTCIKHRYRDPHLKGFLMYGRYYQKFEIDGNFVNYVPYELLDMYAPGDPLTIALCQIAIQEWNRMNVHDMPLAEERGTEDPEVFWEDDEEEYQDGKVPEWLKAVIDNSMDESTDESTDESMDESTDESMDESTDESTDGSMDLDG</sequence>
<gene>
    <name evidence="2" type="ORF">K435DRAFT_871355</name>
</gene>
<reference evidence="2 3" key="1">
    <citation type="journal article" date="2019" name="Nat. Ecol. Evol.">
        <title>Megaphylogeny resolves global patterns of mushroom evolution.</title>
        <authorList>
            <person name="Varga T."/>
            <person name="Krizsan K."/>
            <person name="Foldi C."/>
            <person name="Dima B."/>
            <person name="Sanchez-Garcia M."/>
            <person name="Sanchez-Ramirez S."/>
            <person name="Szollosi G.J."/>
            <person name="Szarkandi J.G."/>
            <person name="Papp V."/>
            <person name="Albert L."/>
            <person name="Andreopoulos W."/>
            <person name="Angelini C."/>
            <person name="Antonin V."/>
            <person name="Barry K.W."/>
            <person name="Bougher N.L."/>
            <person name="Buchanan P."/>
            <person name="Buyck B."/>
            <person name="Bense V."/>
            <person name="Catcheside P."/>
            <person name="Chovatia M."/>
            <person name="Cooper J."/>
            <person name="Damon W."/>
            <person name="Desjardin D."/>
            <person name="Finy P."/>
            <person name="Geml J."/>
            <person name="Haridas S."/>
            <person name="Hughes K."/>
            <person name="Justo A."/>
            <person name="Karasinski D."/>
            <person name="Kautmanova I."/>
            <person name="Kiss B."/>
            <person name="Kocsube S."/>
            <person name="Kotiranta H."/>
            <person name="LaButti K.M."/>
            <person name="Lechner B.E."/>
            <person name="Liimatainen K."/>
            <person name="Lipzen A."/>
            <person name="Lukacs Z."/>
            <person name="Mihaltcheva S."/>
            <person name="Morgado L.N."/>
            <person name="Niskanen T."/>
            <person name="Noordeloos M.E."/>
            <person name="Ohm R.A."/>
            <person name="Ortiz-Santana B."/>
            <person name="Ovrebo C."/>
            <person name="Racz N."/>
            <person name="Riley R."/>
            <person name="Savchenko A."/>
            <person name="Shiryaev A."/>
            <person name="Soop K."/>
            <person name="Spirin V."/>
            <person name="Szebenyi C."/>
            <person name="Tomsovsky M."/>
            <person name="Tulloss R.E."/>
            <person name="Uehling J."/>
            <person name="Grigoriev I.V."/>
            <person name="Vagvolgyi C."/>
            <person name="Papp T."/>
            <person name="Martin F.M."/>
            <person name="Miettinen O."/>
            <person name="Hibbett D.S."/>
            <person name="Nagy L.G."/>
        </authorList>
    </citation>
    <scope>NUCLEOTIDE SEQUENCE [LARGE SCALE GENOMIC DNA]</scope>
    <source>
        <strain evidence="2 3">CBS 962.96</strain>
    </source>
</reference>
<keyword evidence="3" id="KW-1185">Reference proteome</keyword>
<protein>
    <submittedName>
        <fullName evidence="2">Uncharacterized protein</fullName>
    </submittedName>
</protein>
<feature type="compositionally biased region" description="Basic and acidic residues" evidence="1">
    <location>
        <begin position="107"/>
        <end position="118"/>
    </location>
</feature>
<feature type="compositionally biased region" description="Acidic residues" evidence="1">
    <location>
        <begin position="279"/>
        <end position="316"/>
    </location>
</feature>